<keyword evidence="2" id="KW-1185">Reference proteome</keyword>
<proteinExistence type="predicted"/>
<organism evidence="1 2">
    <name type="scientific">Tuber borchii</name>
    <name type="common">White truffle</name>
    <dbReference type="NCBI Taxonomy" id="42251"/>
    <lineage>
        <taxon>Eukaryota</taxon>
        <taxon>Fungi</taxon>
        <taxon>Dikarya</taxon>
        <taxon>Ascomycota</taxon>
        <taxon>Pezizomycotina</taxon>
        <taxon>Pezizomycetes</taxon>
        <taxon>Pezizales</taxon>
        <taxon>Tuberaceae</taxon>
        <taxon>Tuber</taxon>
    </lineage>
</organism>
<sequence>MTDYTPPTSPFIRRRKLLNGLRLRYPRLPRVVNRVRLPEPEIPHDPLAVLSHSFFLRPTRSLISKQYLKAVFRLERPLIYEPTLGSAERAVGLSKDILVRVGGQVFPMFAGAKWRVGFGYPLLRDFDFAGEYLRELVAEVVDVLEGRYGMDLEGSRIVFGGLGDVDLDKFKLDDLVLRHFSRTKEAFVMRFIRREAKEAIKG</sequence>
<accession>A0A2T6ZS20</accession>
<name>A0A2T6ZS20_TUBBO</name>
<protein>
    <submittedName>
        <fullName evidence="1">Uncharacterized protein</fullName>
    </submittedName>
</protein>
<dbReference type="EMBL" id="NESQ01000125">
    <property type="protein sequence ID" value="PUU78267.1"/>
    <property type="molecule type" value="Genomic_DNA"/>
</dbReference>
<evidence type="ECO:0000313" key="2">
    <source>
        <dbReference type="Proteomes" id="UP000244722"/>
    </source>
</evidence>
<comment type="caution">
    <text evidence="1">The sequence shown here is derived from an EMBL/GenBank/DDBJ whole genome shotgun (WGS) entry which is preliminary data.</text>
</comment>
<reference evidence="1 2" key="1">
    <citation type="submission" date="2017-04" db="EMBL/GenBank/DDBJ databases">
        <title>Draft genome sequence of Tuber borchii Vittad., a whitish edible truffle.</title>
        <authorList>
            <consortium name="DOE Joint Genome Institute"/>
            <person name="Murat C."/>
            <person name="Kuo A."/>
            <person name="Barry K.W."/>
            <person name="Clum A."/>
            <person name="Dockter R.B."/>
            <person name="Fauchery L."/>
            <person name="Iotti M."/>
            <person name="Kohler A."/>
            <person name="Labutti K."/>
            <person name="Lindquist E.A."/>
            <person name="Lipzen A."/>
            <person name="Ohm R.A."/>
            <person name="Wang M."/>
            <person name="Grigoriev I.V."/>
            <person name="Zambonelli A."/>
            <person name="Martin F.M."/>
        </authorList>
    </citation>
    <scope>NUCLEOTIDE SEQUENCE [LARGE SCALE GENOMIC DNA]</scope>
    <source>
        <strain evidence="1 2">Tbo3840</strain>
    </source>
</reference>
<dbReference type="OrthoDB" id="10373312at2759"/>
<dbReference type="Proteomes" id="UP000244722">
    <property type="component" value="Unassembled WGS sequence"/>
</dbReference>
<gene>
    <name evidence="1" type="ORF">B9Z19DRAFT_1127054</name>
</gene>
<dbReference type="AlphaFoldDB" id="A0A2T6ZS20"/>
<evidence type="ECO:0000313" key="1">
    <source>
        <dbReference type="EMBL" id="PUU78267.1"/>
    </source>
</evidence>